<feature type="compositionally biased region" description="Basic and acidic residues" evidence="8">
    <location>
        <begin position="1"/>
        <end position="11"/>
    </location>
</feature>
<keyword evidence="11" id="KW-1185">Reference proteome</keyword>
<dbReference type="InterPro" id="IPR039763">
    <property type="entry name" value="ARMT1"/>
</dbReference>
<dbReference type="EC" id="3.1.3.-" evidence="7"/>
<dbReference type="PANTHER" id="PTHR12260">
    <property type="entry name" value="DAMAGE-CONTROL PHOSPHATASE ARMT1"/>
    <property type="match status" value="1"/>
</dbReference>
<evidence type="ECO:0000256" key="3">
    <source>
        <dbReference type="ARBA" id="ARBA00022723"/>
    </source>
</evidence>
<comment type="catalytic activity">
    <reaction evidence="6 7">
        <text>beta-D-fructose 6-phosphate = dihydroxyacetone + D-glyceraldehyde 3-phosphate</text>
        <dbReference type="Rhea" id="RHEA:28002"/>
        <dbReference type="ChEBI" id="CHEBI:16016"/>
        <dbReference type="ChEBI" id="CHEBI:57634"/>
        <dbReference type="ChEBI" id="CHEBI:59776"/>
    </reaction>
</comment>
<dbReference type="Gene3D" id="3.40.50.10880">
    <property type="entry name" value="Uncharacterised protein PF01937, DUF89, domain 3"/>
    <property type="match status" value="1"/>
</dbReference>
<proteinExistence type="inferred from homology"/>
<dbReference type="InterPro" id="IPR002791">
    <property type="entry name" value="ARMT1-like_metal-bd"/>
</dbReference>
<dbReference type="GO" id="GO:0016791">
    <property type="term" value="F:phosphatase activity"/>
    <property type="evidence" value="ECO:0007669"/>
    <property type="project" value="TreeGrafter"/>
</dbReference>
<keyword evidence="4 7" id="KW-0378">Hydrolase</keyword>
<dbReference type="GO" id="GO:0006974">
    <property type="term" value="P:DNA damage response"/>
    <property type="evidence" value="ECO:0007669"/>
    <property type="project" value="TreeGrafter"/>
</dbReference>
<reference evidence="10" key="1">
    <citation type="journal article" date="2023" name="Mol. Phylogenet. Evol.">
        <title>Genome-scale phylogeny and comparative genomics of the fungal order Sordariales.</title>
        <authorList>
            <person name="Hensen N."/>
            <person name="Bonometti L."/>
            <person name="Westerberg I."/>
            <person name="Brannstrom I.O."/>
            <person name="Guillou S."/>
            <person name="Cros-Aarteil S."/>
            <person name="Calhoun S."/>
            <person name="Haridas S."/>
            <person name="Kuo A."/>
            <person name="Mondo S."/>
            <person name="Pangilinan J."/>
            <person name="Riley R."/>
            <person name="LaButti K."/>
            <person name="Andreopoulos B."/>
            <person name="Lipzen A."/>
            <person name="Chen C."/>
            <person name="Yan M."/>
            <person name="Daum C."/>
            <person name="Ng V."/>
            <person name="Clum A."/>
            <person name="Steindorff A."/>
            <person name="Ohm R.A."/>
            <person name="Martin F."/>
            <person name="Silar P."/>
            <person name="Natvig D.O."/>
            <person name="Lalanne C."/>
            <person name="Gautier V."/>
            <person name="Ament-Velasquez S.L."/>
            <person name="Kruys A."/>
            <person name="Hutchinson M.I."/>
            <person name="Powell A.J."/>
            <person name="Barry K."/>
            <person name="Miller A.N."/>
            <person name="Grigoriev I.V."/>
            <person name="Debuchy R."/>
            <person name="Gladieux P."/>
            <person name="Hiltunen Thoren M."/>
            <person name="Johannesson H."/>
        </authorList>
    </citation>
    <scope>NUCLEOTIDE SEQUENCE</scope>
    <source>
        <strain evidence="10">CBS 359.72</strain>
    </source>
</reference>
<comment type="cofactor">
    <cofactor evidence="7">
        <name>Mn(2+)</name>
        <dbReference type="ChEBI" id="CHEBI:29035"/>
    </cofactor>
    <cofactor evidence="7">
        <name>Ni(2+)</name>
        <dbReference type="ChEBI" id="CHEBI:49786"/>
    </cofactor>
</comment>
<feature type="domain" description="Damage-control phosphatase ARMT1-like metal-binding" evidence="9">
    <location>
        <begin position="26"/>
        <end position="417"/>
    </location>
</feature>
<dbReference type="PANTHER" id="PTHR12260:SF6">
    <property type="entry name" value="DAMAGE-CONTROL PHOSPHATASE ARMT1"/>
    <property type="match status" value="1"/>
</dbReference>
<keyword evidence="5 7" id="KW-0464">Manganese</keyword>
<dbReference type="Pfam" id="PF01937">
    <property type="entry name" value="ARMT1-like_dom"/>
    <property type="match status" value="1"/>
</dbReference>
<comment type="function">
    <text evidence="7">Metal-dependent phosphatase that shows phosphatase activity against several substrates, including fructose-1-phosphate and fructose-6-phosphate. Its preference for fructose-1-phosphate, a strong glycating agent that causes DNA damage rather than a canonical yeast metabolite, suggests a damage-control function in hexose phosphate metabolism.</text>
</comment>
<comment type="domain">
    <text evidence="7">Subfamily III proteins have a conserved RTxK motif about 40-50 residues from the C-terminus; the threonine may be replaced by serine or cysteine.</text>
</comment>
<name>A0AAN7CKV8_9PEZI</name>
<gene>
    <name evidence="10" type="ORF">C7999DRAFT_44575</name>
</gene>
<dbReference type="Gene3D" id="1.20.930.60">
    <property type="match status" value="1"/>
</dbReference>
<dbReference type="AlphaFoldDB" id="A0AAN7CKV8"/>
<evidence type="ECO:0000256" key="2">
    <source>
        <dbReference type="ARBA" id="ARBA00009519"/>
    </source>
</evidence>
<evidence type="ECO:0000256" key="1">
    <source>
        <dbReference type="ARBA" id="ARBA00001326"/>
    </source>
</evidence>
<evidence type="ECO:0000256" key="6">
    <source>
        <dbReference type="ARBA" id="ARBA00048809"/>
    </source>
</evidence>
<dbReference type="EMBL" id="MU857792">
    <property type="protein sequence ID" value="KAK4243655.1"/>
    <property type="molecule type" value="Genomic_DNA"/>
</dbReference>
<reference evidence="10" key="2">
    <citation type="submission" date="2023-05" db="EMBL/GenBank/DDBJ databases">
        <authorList>
            <consortium name="Lawrence Berkeley National Laboratory"/>
            <person name="Steindorff A."/>
            <person name="Hensen N."/>
            <person name="Bonometti L."/>
            <person name="Westerberg I."/>
            <person name="Brannstrom I.O."/>
            <person name="Guillou S."/>
            <person name="Cros-Aarteil S."/>
            <person name="Calhoun S."/>
            <person name="Haridas S."/>
            <person name="Kuo A."/>
            <person name="Mondo S."/>
            <person name="Pangilinan J."/>
            <person name="Riley R."/>
            <person name="Labutti K."/>
            <person name="Andreopoulos B."/>
            <person name="Lipzen A."/>
            <person name="Chen C."/>
            <person name="Yanf M."/>
            <person name="Daum C."/>
            <person name="Ng V."/>
            <person name="Clum A."/>
            <person name="Ohm R."/>
            <person name="Martin F."/>
            <person name="Silar P."/>
            <person name="Natvig D."/>
            <person name="Lalanne C."/>
            <person name="Gautier V."/>
            <person name="Ament-Velasquez S.L."/>
            <person name="Kruys A."/>
            <person name="Hutchinson M.I."/>
            <person name="Powell A.J."/>
            <person name="Barry K."/>
            <person name="Miller A.N."/>
            <person name="Grigoriev I.V."/>
            <person name="Debuchy R."/>
            <person name="Gladieux P."/>
            <person name="Thoren M.H."/>
            <person name="Johannesson H."/>
        </authorList>
    </citation>
    <scope>NUCLEOTIDE SEQUENCE</scope>
    <source>
        <strain evidence="10">CBS 359.72</strain>
    </source>
</reference>
<evidence type="ECO:0000259" key="9">
    <source>
        <dbReference type="Pfam" id="PF01937"/>
    </source>
</evidence>
<dbReference type="GO" id="GO:0005634">
    <property type="term" value="C:nucleus"/>
    <property type="evidence" value="ECO:0007669"/>
    <property type="project" value="TreeGrafter"/>
</dbReference>
<sequence>MPSATHHDVPREVWTSEEGSMARETAITRWPKIVQNMVDDLEESLGQLDTPDQIEEGRRIQATLRIIKSEILQNKPLHPLIPDGRSDIQSYNAQLESFGNITWHNCPWLFAECYLYRCVQTLFARSQFWRNHDIFARQKLSAFVASHAAVEELCERYVSLTGVLTEAVDEESQRLIFYEMTEIALWGNATDLSLLSALSLDQIHSLQGKQAIRDGQARIVSNDMPEAWEYLKSHRGRRIDIVLDNAGFELFTDLVYALYLLDSRLASAVKLHVKSFPWFVSDVVPHDMDVLLSTLTDTALFPCATHPSVRALTERLRESCKAGLVAIAEHPFWTMGVDFQEMPTVAPELHQDLLGSALVIFKGDLNYRKLVRDANWPHTLPFKEAIGPLCGGKGSEGTKILALRTNKADVCVGLTKDTLERVNKEAPGKTWVRNGKYAVISFSDGVGV</sequence>
<dbReference type="SUPFAM" id="SSF111321">
    <property type="entry name" value="AF1104-like"/>
    <property type="match status" value="1"/>
</dbReference>
<dbReference type="InterPro" id="IPR036075">
    <property type="entry name" value="ARMT-1-like_metal-bd_sf"/>
</dbReference>
<keyword evidence="3 7" id="KW-0479">Metal-binding</keyword>
<protein>
    <recommendedName>
        <fullName evidence="7">Sugar phosphate phosphatase</fullName>
        <ecNumber evidence="7">3.1.3.-</ecNumber>
    </recommendedName>
</protein>
<evidence type="ECO:0000256" key="7">
    <source>
        <dbReference type="RuleBase" id="RU367030"/>
    </source>
</evidence>
<comment type="caution">
    <text evidence="10">The sequence shown here is derived from an EMBL/GenBank/DDBJ whole genome shotgun (WGS) entry which is preliminary data.</text>
</comment>
<feature type="region of interest" description="Disordered" evidence="8">
    <location>
        <begin position="1"/>
        <end position="20"/>
    </location>
</feature>
<dbReference type="Proteomes" id="UP001303647">
    <property type="component" value="Unassembled WGS sequence"/>
</dbReference>
<accession>A0AAN7CKV8</accession>
<evidence type="ECO:0000256" key="4">
    <source>
        <dbReference type="ARBA" id="ARBA00022801"/>
    </source>
</evidence>
<comment type="catalytic activity">
    <reaction evidence="1 7">
        <text>beta-D-fructose 1-phosphate + H2O = D-fructose + phosphate</text>
        <dbReference type="Rhea" id="RHEA:35603"/>
        <dbReference type="ChEBI" id="CHEBI:15377"/>
        <dbReference type="ChEBI" id="CHEBI:37721"/>
        <dbReference type="ChEBI" id="CHEBI:43474"/>
        <dbReference type="ChEBI" id="CHEBI:138881"/>
    </reaction>
</comment>
<evidence type="ECO:0000313" key="10">
    <source>
        <dbReference type="EMBL" id="KAK4243655.1"/>
    </source>
</evidence>
<evidence type="ECO:0000313" key="11">
    <source>
        <dbReference type="Proteomes" id="UP001303647"/>
    </source>
</evidence>
<dbReference type="GO" id="GO:0046872">
    <property type="term" value="F:metal ion binding"/>
    <property type="evidence" value="ECO:0007669"/>
    <property type="project" value="UniProtKB-UniRule"/>
</dbReference>
<evidence type="ECO:0000256" key="8">
    <source>
        <dbReference type="SAM" id="MobiDB-lite"/>
    </source>
</evidence>
<evidence type="ECO:0000256" key="5">
    <source>
        <dbReference type="ARBA" id="ARBA00023211"/>
    </source>
</evidence>
<comment type="similarity">
    <text evidence="2 7">Belongs to the damage-control phosphatase family. Sugar phosphate phosphatase III subfamily.</text>
</comment>
<organism evidence="10 11">
    <name type="scientific">Corynascus novoguineensis</name>
    <dbReference type="NCBI Taxonomy" id="1126955"/>
    <lineage>
        <taxon>Eukaryota</taxon>
        <taxon>Fungi</taxon>
        <taxon>Dikarya</taxon>
        <taxon>Ascomycota</taxon>
        <taxon>Pezizomycotina</taxon>
        <taxon>Sordariomycetes</taxon>
        <taxon>Sordariomycetidae</taxon>
        <taxon>Sordariales</taxon>
        <taxon>Chaetomiaceae</taxon>
        <taxon>Corynascus</taxon>
    </lineage>
</organism>